<keyword evidence="3" id="KW-1185">Reference proteome</keyword>
<keyword evidence="1" id="KW-1133">Transmembrane helix</keyword>
<sequence length="243" mass="28660">MKLLENFNYKVQSPFFLCLFNSLLVGIMMAKKNARKSIHTISKFKRMEKMRQIEKALEGPECSCKVERMMALEDLEYYADIADPLLHSECDYNDFMEAGKLLRKIIKKKLKQKGNGLLSEPKDIYDQLDLRELKMKHPNEGYTHRAKNLDIIEKRFKLHNFFLENAYENYFGSEERLTQRLVEDKPVLDEIYSGMDVPITSIQGGMDEFYMRAYHKAPKEKKSVDQVLLNSKNEELRQLEKVQ</sequence>
<dbReference type="Proteomes" id="UP001179952">
    <property type="component" value="Unassembled WGS sequence"/>
</dbReference>
<keyword evidence="1" id="KW-0812">Transmembrane</keyword>
<feature type="transmembrane region" description="Helical" evidence="1">
    <location>
        <begin position="12"/>
        <end position="30"/>
    </location>
</feature>
<evidence type="ECO:0000313" key="3">
    <source>
        <dbReference type="Proteomes" id="UP001179952"/>
    </source>
</evidence>
<dbReference type="EMBL" id="JAUJYN010000004">
    <property type="protein sequence ID" value="KAK1272461.1"/>
    <property type="molecule type" value="Genomic_DNA"/>
</dbReference>
<keyword evidence="1" id="KW-0472">Membrane</keyword>
<accession>A0AAV9B7V2</accession>
<proteinExistence type="predicted"/>
<organism evidence="2 3">
    <name type="scientific">Acorus gramineus</name>
    <name type="common">Dwarf sweet flag</name>
    <dbReference type="NCBI Taxonomy" id="55184"/>
    <lineage>
        <taxon>Eukaryota</taxon>
        <taxon>Viridiplantae</taxon>
        <taxon>Streptophyta</taxon>
        <taxon>Embryophyta</taxon>
        <taxon>Tracheophyta</taxon>
        <taxon>Spermatophyta</taxon>
        <taxon>Magnoliopsida</taxon>
        <taxon>Liliopsida</taxon>
        <taxon>Acoraceae</taxon>
        <taxon>Acorus</taxon>
    </lineage>
</organism>
<evidence type="ECO:0000313" key="2">
    <source>
        <dbReference type="EMBL" id="KAK1272461.1"/>
    </source>
</evidence>
<name>A0AAV9B7V2_ACOGR</name>
<reference evidence="2" key="1">
    <citation type="journal article" date="2023" name="Nat. Commun.">
        <title>Diploid and tetraploid genomes of Acorus and the evolution of monocots.</title>
        <authorList>
            <person name="Ma L."/>
            <person name="Liu K.W."/>
            <person name="Li Z."/>
            <person name="Hsiao Y.Y."/>
            <person name="Qi Y."/>
            <person name="Fu T."/>
            <person name="Tang G.D."/>
            <person name="Zhang D."/>
            <person name="Sun W.H."/>
            <person name="Liu D.K."/>
            <person name="Li Y."/>
            <person name="Chen G.Z."/>
            <person name="Liu X.D."/>
            <person name="Liao X.Y."/>
            <person name="Jiang Y.T."/>
            <person name="Yu X."/>
            <person name="Hao Y."/>
            <person name="Huang J."/>
            <person name="Zhao X.W."/>
            <person name="Ke S."/>
            <person name="Chen Y.Y."/>
            <person name="Wu W.L."/>
            <person name="Hsu J.L."/>
            <person name="Lin Y.F."/>
            <person name="Huang M.D."/>
            <person name="Li C.Y."/>
            <person name="Huang L."/>
            <person name="Wang Z.W."/>
            <person name="Zhao X."/>
            <person name="Zhong W.Y."/>
            <person name="Peng D.H."/>
            <person name="Ahmad S."/>
            <person name="Lan S."/>
            <person name="Zhang J.S."/>
            <person name="Tsai W.C."/>
            <person name="Van de Peer Y."/>
            <person name="Liu Z.J."/>
        </authorList>
    </citation>
    <scope>NUCLEOTIDE SEQUENCE</scope>
    <source>
        <strain evidence="2">SCP</strain>
    </source>
</reference>
<comment type="caution">
    <text evidence="2">The sequence shown here is derived from an EMBL/GenBank/DDBJ whole genome shotgun (WGS) entry which is preliminary data.</text>
</comment>
<reference evidence="2" key="2">
    <citation type="submission" date="2023-06" db="EMBL/GenBank/DDBJ databases">
        <authorList>
            <person name="Ma L."/>
            <person name="Liu K.-W."/>
            <person name="Li Z."/>
            <person name="Hsiao Y.-Y."/>
            <person name="Qi Y."/>
            <person name="Fu T."/>
            <person name="Tang G."/>
            <person name="Zhang D."/>
            <person name="Sun W.-H."/>
            <person name="Liu D.-K."/>
            <person name="Li Y."/>
            <person name="Chen G.-Z."/>
            <person name="Liu X.-D."/>
            <person name="Liao X.-Y."/>
            <person name="Jiang Y.-T."/>
            <person name="Yu X."/>
            <person name="Hao Y."/>
            <person name="Huang J."/>
            <person name="Zhao X.-W."/>
            <person name="Ke S."/>
            <person name="Chen Y.-Y."/>
            <person name="Wu W.-L."/>
            <person name="Hsu J.-L."/>
            <person name="Lin Y.-F."/>
            <person name="Huang M.-D."/>
            <person name="Li C.-Y."/>
            <person name="Huang L."/>
            <person name="Wang Z.-W."/>
            <person name="Zhao X."/>
            <person name="Zhong W.-Y."/>
            <person name="Peng D.-H."/>
            <person name="Ahmad S."/>
            <person name="Lan S."/>
            <person name="Zhang J.-S."/>
            <person name="Tsai W.-C."/>
            <person name="Van De Peer Y."/>
            <person name="Liu Z.-J."/>
        </authorList>
    </citation>
    <scope>NUCLEOTIDE SEQUENCE</scope>
    <source>
        <strain evidence="2">SCP</strain>
        <tissue evidence="2">Leaves</tissue>
    </source>
</reference>
<evidence type="ECO:0000256" key="1">
    <source>
        <dbReference type="SAM" id="Phobius"/>
    </source>
</evidence>
<gene>
    <name evidence="2" type="ORF">QJS04_geneDACA008012</name>
</gene>
<protein>
    <submittedName>
        <fullName evidence="2">Uncharacterized protein</fullName>
    </submittedName>
</protein>
<dbReference type="AlphaFoldDB" id="A0AAV9B7V2"/>